<gene>
    <name evidence="8" type="ORF">CKAH01_12250</name>
</gene>
<name>A0AAD9YS64_COLKA</name>
<reference evidence="8" key="1">
    <citation type="submission" date="2023-02" db="EMBL/GenBank/DDBJ databases">
        <title>Colletotrichum kahawae CIFC_Que2 genome sequencing and assembly.</title>
        <authorList>
            <person name="Baroncelli R."/>
        </authorList>
    </citation>
    <scope>NUCLEOTIDE SEQUENCE</scope>
    <source>
        <strain evidence="8">CIFC_Que2</strain>
    </source>
</reference>
<dbReference type="InterPro" id="IPR016169">
    <property type="entry name" value="FAD-bd_PCMH_sub2"/>
</dbReference>
<dbReference type="InterPro" id="IPR016166">
    <property type="entry name" value="FAD-bd_PCMH"/>
</dbReference>
<dbReference type="AlphaFoldDB" id="A0AAD9YS64"/>
<evidence type="ECO:0000256" key="5">
    <source>
        <dbReference type="ARBA" id="ARBA00023002"/>
    </source>
</evidence>
<comment type="caution">
    <text evidence="8">The sequence shown here is derived from an EMBL/GenBank/DDBJ whole genome shotgun (WGS) entry which is preliminary data.</text>
</comment>
<evidence type="ECO:0000256" key="1">
    <source>
        <dbReference type="ARBA" id="ARBA00001974"/>
    </source>
</evidence>
<accession>A0AAD9YS64</accession>
<dbReference type="EMBL" id="VYYT01000022">
    <property type="protein sequence ID" value="KAK2777125.1"/>
    <property type="molecule type" value="Genomic_DNA"/>
</dbReference>
<evidence type="ECO:0000256" key="4">
    <source>
        <dbReference type="ARBA" id="ARBA00022827"/>
    </source>
</evidence>
<protein>
    <submittedName>
        <fullName evidence="8">FAD/FMN-containing dehydrogenase</fullName>
    </submittedName>
</protein>
<dbReference type="PANTHER" id="PTHR42973:SF39">
    <property type="entry name" value="FAD-BINDING PCMH-TYPE DOMAIN-CONTAINING PROTEIN"/>
    <property type="match status" value="1"/>
</dbReference>
<dbReference type="SUPFAM" id="SSF56176">
    <property type="entry name" value="FAD-binding/transporter-associated domain-like"/>
    <property type="match status" value="1"/>
</dbReference>
<feature type="region of interest" description="Disordered" evidence="6">
    <location>
        <begin position="24"/>
        <end position="47"/>
    </location>
</feature>
<feature type="domain" description="FAD-binding PCMH-type" evidence="7">
    <location>
        <begin position="85"/>
        <end position="258"/>
    </location>
</feature>
<proteinExistence type="inferred from homology"/>
<evidence type="ECO:0000313" key="9">
    <source>
        <dbReference type="Proteomes" id="UP001281614"/>
    </source>
</evidence>
<dbReference type="InterPro" id="IPR036318">
    <property type="entry name" value="FAD-bd_PCMH-like_sf"/>
</dbReference>
<evidence type="ECO:0000256" key="2">
    <source>
        <dbReference type="ARBA" id="ARBA00005466"/>
    </source>
</evidence>
<dbReference type="InterPro" id="IPR050416">
    <property type="entry name" value="FAD-linked_Oxidoreductase"/>
</dbReference>
<evidence type="ECO:0000256" key="6">
    <source>
        <dbReference type="SAM" id="MobiDB-lite"/>
    </source>
</evidence>
<keyword evidence="5" id="KW-0560">Oxidoreductase</keyword>
<dbReference type="Proteomes" id="UP001281614">
    <property type="component" value="Unassembled WGS sequence"/>
</dbReference>
<dbReference type="PROSITE" id="PS51387">
    <property type="entry name" value="FAD_PCMH"/>
    <property type="match status" value="1"/>
</dbReference>
<dbReference type="GO" id="GO:0071949">
    <property type="term" value="F:FAD binding"/>
    <property type="evidence" value="ECO:0007669"/>
    <property type="project" value="InterPro"/>
</dbReference>
<dbReference type="GO" id="GO:0016491">
    <property type="term" value="F:oxidoreductase activity"/>
    <property type="evidence" value="ECO:0007669"/>
    <property type="project" value="UniProtKB-KW"/>
</dbReference>
<keyword evidence="4" id="KW-0274">FAD</keyword>
<comment type="cofactor">
    <cofactor evidence="1">
        <name>FAD</name>
        <dbReference type="ChEBI" id="CHEBI:57692"/>
    </cofactor>
</comment>
<comment type="similarity">
    <text evidence="2">Belongs to the oxygen-dependent FAD-linked oxidoreductase family.</text>
</comment>
<dbReference type="InterPro" id="IPR006094">
    <property type="entry name" value="Oxid_FAD_bind_N"/>
</dbReference>
<keyword evidence="9" id="KW-1185">Reference proteome</keyword>
<dbReference type="Gene3D" id="3.30.465.10">
    <property type="match status" value="1"/>
</dbReference>
<keyword evidence="3" id="KW-0285">Flavoprotein</keyword>
<evidence type="ECO:0000313" key="8">
    <source>
        <dbReference type="EMBL" id="KAK2777125.1"/>
    </source>
</evidence>
<sequence>MLPFQNLRLSVSFLSSIMAPRQLDRSTAHHQAQQDPTSAGAIARPSLSPRDGDLDMLLRHLNQRGIHAQKTHGRCPPEAAMHDRAAEIPSLVVSPLSEWGVCETLKLFNNLKLHGRVPISVKSGGHGYHNGAACAGVMLNLGRMTEKRVMDDMLFVGPGCLLGPLALTLARHRKAVPHGDCFGVGAGGHFTTAGWDLLLARRYRLGCQSVVGGRLVLWDGSVVEVNDCSHPDLLYAMCGGAAAEAGVVTEIKLRLIDEPARATWRFAHISEEQLRLCVANNAFARAATLPNDVSVSFRFFFETDHSEPVCSFNIVSLLSASDTILVLSQYLGSEVASMVHDLSDWNDKTLLDLRLVPASEFVAKNPGALEEMCPVQLQDRPLTYWKESTSQREMARSYFTSISQWVVSDCDALLLGLYDALKSAQTLPGRERMYALVIHGGGRMLELQEACAMPLGSTLARFELHWDTPEEAQWCRAFTEGISKVLEPKADPEHQRPYRGDIWLNEQGVDAKLGKILNQYDKRLL</sequence>
<evidence type="ECO:0000259" key="7">
    <source>
        <dbReference type="PROSITE" id="PS51387"/>
    </source>
</evidence>
<dbReference type="Pfam" id="PF01565">
    <property type="entry name" value="FAD_binding_4"/>
    <property type="match status" value="1"/>
</dbReference>
<organism evidence="8 9">
    <name type="scientific">Colletotrichum kahawae</name>
    <name type="common">Coffee berry disease fungus</name>
    <dbReference type="NCBI Taxonomy" id="34407"/>
    <lineage>
        <taxon>Eukaryota</taxon>
        <taxon>Fungi</taxon>
        <taxon>Dikarya</taxon>
        <taxon>Ascomycota</taxon>
        <taxon>Pezizomycotina</taxon>
        <taxon>Sordariomycetes</taxon>
        <taxon>Hypocreomycetidae</taxon>
        <taxon>Glomerellales</taxon>
        <taxon>Glomerellaceae</taxon>
        <taxon>Colletotrichum</taxon>
        <taxon>Colletotrichum gloeosporioides species complex</taxon>
    </lineage>
</organism>
<dbReference type="PANTHER" id="PTHR42973">
    <property type="entry name" value="BINDING OXIDOREDUCTASE, PUTATIVE (AFU_ORTHOLOGUE AFUA_1G17690)-RELATED"/>
    <property type="match status" value="1"/>
</dbReference>
<evidence type="ECO:0000256" key="3">
    <source>
        <dbReference type="ARBA" id="ARBA00022630"/>
    </source>
</evidence>